<gene>
    <name evidence="1" type="ORF">B0H94_103224</name>
</gene>
<proteinExistence type="predicted"/>
<reference evidence="1 2" key="1">
    <citation type="submission" date="2018-03" db="EMBL/GenBank/DDBJ databases">
        <title>Genomic Encyclopedia of Type Strains, Phase III (KMG-III): the genomes of soil and plant-associated and newly described type strains.</title>
        <authorList>
            <person name="Whitman W."/>
        </authorList>
    </citation>
    <scope>NUCLEOTIDE SEQUENCE [LARGE SCALE GENOMIC DNA]</scope>
    <source>
        <strain evidence="1 2">CGMCC 1.07653</strain>
    </source>
</reference>
<dbReference type="Proteomes" id="UP000242310">
    <property type="component" value="Unassembled WGS sequence"/>
</dbReference>
<organism evidence="1 2">
    <name type="scientific">Salsuginibacillus halophilus</name>
    <dbReference type="NCBI Taxonomy" id="517424"/>
    <lineage>
        <taxon>Bacteria</taxon>
        <taxon>Bacillati</taxon>
        <taxon>Bacillota</taxon>
        <taxon>Bacilli</taxon>
        <taxon>Bacillales</taxon>
        <taxon>Bacillaceae</taxon>
        <taxon>Salsuginibacillus</taxon>
    </lineage>
</organism>
<evidence type="ECO:0000313" key="2">
    <source>
        <dbReference type="Proteomes" id="UP000242310"/>
    </source>
</evidence>
<dbReference type="EMBL" id="PYAV01000003">
    <property type="protein sequence ID" value="PSL50611.1"/>
    <property type="molecule type" value="Genomic_DNA"/>
</dbReference>
<dbReference type="RefSeq" id="WP_106587926.1">
    <property type="nucleotide sequence ID" value="NZ_PYAV01000003.1"/>
</dbReference>
<accession>A0A2P8HWK0</accession>
<dbReference type="OrthoDB" id="2967429at2"/>
<keyword evidence="2" id="KW-1185">Reference proteome</keyword>
<comment type="caution">
    <text evidence="1">The sequence shown here is derived from an EMBL/GenBank/DDBJ whole genome shotgun (WGS) entry which is preliminary data.</text>
</comment>
<name>A0A2P8HWK0_9BACI</name>
<evidence type="ECO:0000313" key="1">
    <source>
        <dbReference type="EMBL" id="PSL50611.1"/>
    </source>
</evidence>
<sequence>MPEKRKANELCAAIEVRGWANTKLSRGKDEAIILNSKTGCRSWKGTQWGMIAGGAPGRLDVVIDVPRGRLNEASVAERLNLPVVDETDEISGVRIEPFNDRDKLHIYLCDDELHEAKFRNSPIVELIADVRRWACL</sequence>
<dbReference type="AlphaFoldDB" id="A0A2P8HWK0"/>
<protein>
    <submittedName>
        <fullName evidence="1">Uncharacterized protein</fullName>
    </submittedName>
</protein>